<organism evidence="1 2">
    <name type="scientific">Handroanthus impetiginosus</name>
    <dbReference type="NCBI Taxonomy" id="429701"/>
    <lineage>
        <taxon>Eukaryota</taxon>
        <taxon>Viridiplantae</taxon>
        <taxon>Streptophyta</taxon>
        <taxon>Embryophyta</taxon>
        <taxon>Tracheophyta</taxon>
        <taxon>Spermatophyta</taxon>
        <taxon>Magnoliopsida</taxon>
        <taxon>eudicotyledons</taxon>
        <taxon>Gunneridae</taxon>
        <taxon>Pentapetalae</taxon>
        <taxon>asterids</taxon>
        <taxon>lamiids</taxon>
        <taxon>Lamiales</taxon>
        <taxon>Bignoniaceae</taxon>
        <taxon>Crescentiina</taxon>
        <taxon>Tabebuia alliance</taxon>
        <taxon>Handroanthus</taxon>
    </lineage>
</organism>
<proteinExistence type="predicted"/>
<evidence type="ECO:0000313" key="2">
    <source>
        <dbReference type="Proteomes" id="UP000231279"/>
    </source>
</evidence>
<dbReference type="AlphaFoldDB" id="A0A2G9HB07"/>
<dbReference type="EMBL" id="NKXS01002234">
    <property type="protein sequence ID" value="PIN14705.1"/>
    <property type="molecule type" value="Genomic_DNA"/>
</dbReference>
<dbReference type="Proteomes" id="UP000231279">
    <property type="component" value="Unassembled WGS sequence"/>
</dbReference>
<gene>
    <name evidence="1" type="ORF">CDL12_12662</name>
</gene>
<dbReference type="OrthoDB" id="984078at2759"/>
<name>A0A2G9HB07_9LAMI</name>
<reference evidence="2" key="1">
    <citation type="journal article" date="2018" name="Gigascience">
        <title>Genome assembly of the Pink Ipe (Handroanthus impetiginosus, Bignoniaceae), a highly valued, ecologically keystone Neotropical timber forest tree.</title>
        <authorList>
            <person name="Silva-Junior O.B."/>
            <person name="Grattapaglia D."/>
            <person name="Novaes E."/>
            <person name="Collevatti R.G."/>
        </authorList>
    </citation>
    <scope>NUCLEOTIDE SEQUENCE [LARGE SCALE GENOMIC DNA]</scope>
    <source>
        <strain evidence="2">cv. UFG-1</strain>
    </source>
</reference>
<dbReference type="PANTHER" id="PTHR34538:SF4">
    <property type="entry name" value="EXPRESSED PROTEIN"/>
    <property type="match status" value="1"/>
</dbReference>
<protein>
    <submittedName>
        <fullName evidence="1">Uncharacterized protein</fullName>
    </submittedName>
</protein>
<dbReference type="PANTHER" id="PTHR34538">
    <property type="entry name" value="EXPRESSED PROTEIN"/>
    <property type="match status" value="1"/>
</dbReference>
<accession>A0A2G9HB07</accession>
<evidence type="ECO:0000313" key="1">
    <source>
        <dbReference type="EMBL" id="PIN14705.1"/>
    </source>
</evidence>
<keyword evidence="2" id="KW-1185">Reference proteome</keyword>
<sequence>MKFTNIMNWRKIQIFKWARMLVRRASAANLVTSIPRKSKARCGSSAARLFLWKFRSRWKQLISWQSSTTRYNYDAESYSKNFDNGGLDDCPSPLPPGTSLQF</sequence>
<comment type="caution">
    <text evidence="1">The sequence shown here is derived from an EMBL/GenBank/DDBJ whole genome shotgun (WGS) entry which is preliminary data.</text>
</comment>